<accession>A0A1E4S4V9</accession>
<dbReference type="RefSeq" id="XP_020071564.1">
    <property type="nucleotide sequence ID" value="XM_020214802.1"/>
</dbReference>
<name>A0A1E4S4V9_CYBJN</name>
<gene>
    <name evidence="1" type="ORF">CYBJADRAFT_167178</name>
</gene>
<dbReference type="GeneID" id="30989198"/>
<evidence type="ECO:0000313" key="1">
    <source>
        <dbReference type="EMBL" id="ODV74525.1"/>
    </source>
</evidence>
<dbReference type="Proteomes" id="UP000094389">
    <property type="component" value="Unassembled WGS sequence"/>
</dbReference>
<protein>
    <submittedName>
        <fullName evidence="1">Uncharacterized protein</fullName>
    </submittedName>
</protein>
<reference evidence="1 2" key="1">
    <citation type="journal article" date="2016" name="Proc. Natl. Acad. Sci. U.S.A.">
        <title>Comparative genomics of biotechnologically important yeasts.</title>
        <authorList>
            <person name="Riley R."/>
            <person name="Haridas S."/>
            <person name="Wolfe K.H."/>
            <person name="Lopes M.R."/>
            <person name="Hittinger C.T."/>
            <person name="Goeker M."/>
            <person name="Salamov A.A."/>
            <person name="Wisecaver J.H."/>
            <person name="Long T.M."/>
            <person name="Calvey C.H."/>
            <person name="Aerts A.L."/>
            <person name="Barry K.W."/>
            <person name="Choi C."/>
            <person name="Clum A."/>
            <person name="Coughlan A.Y."/>
            <person name="Deshpande S."/>
            <person name="Douglass A.P."/>
            <person name="Hanson S.J."/>
            <person name="Klenk H.-P."/>
            <person name="LaButti K.M."/>
            <person name="Lapidus A."/>
            <person name="Lindquist E.A."/>
            <person name="Lipzen A.M."/>
            <person name="Meier-Kolthoff J.P."/>
            <person name="Ohm R.A."/>
            <person name="Otillar R.P."/>
            <person name="Pangilinan J.L."/>
            <person name="Peng Y."/>
            <person name="Rokas A."/>
            <person name="Rosa C.A."/>
            <person name="Scheuner C."/>
            <person name="Sibirny A.A."/>
            <person name="Slot J.C."/>
            <person name="Stielow J.B."/>
            <person name="Sun H."/>
            <person name="Kurtzman C.P."/>
            <person name="Blackwell M."/>
            <person name="Grigoriev I.V."/>
            <person name="Jeffries T.W."/>
        </authorList>
    </citation>
    <scope>NUCLEOTIDE SEQUENCE [LARGE SCALE GENOMIC DNA]</scope>
    <source>
        <strain evidence="2">ATCC 18201 / CBS 1600 / BCRC 20928 / JCM 3617 / NBRC 0987 / NRRL Y-1542</strain>
    </source>
</reference>
<evidence type="ECO:0000313" key="2">
    <source>
        <dbReference type="Proteomes" id="UP000094389"/>
    </source>
</evidence>
<dbReference type="AlphaFoldDB" id="A0A1E4S4V9"/>
<keyword evidence="2" id="KW-1185">Reference proteome</keyword>
<organism evidence="1 2">
    <name type="scientific">Cyberlindnera jadinii (strain ATCC 18201 / CBS 1600 / BCRC 20928 / JCM 3617 / NBRC 0987 / NRRL Y-1542)</name>
    <name type="common">Torula yeast</name>
    <name type="synonym">Candida utilis</name>
    <dbReference type="NCBI Taxonomy" id="983966"/>
    <lineage>
        <taxon>Eukaryota</taxon>
        <taxon>Fungi</taxon>
        <taxon>Dikarya</taxon>
        <taxon>Ascomycota</taxon>
        <taxon>Saccharomycotina</taxon>
        <taxon>Saccharomycetes</taxon>
        <taxon>Phaffomycetales</taxon>
        <taxon>Phaffomycetaceae</taxon>
        <taxon>Cyberlindnera</taxon>
    </lineage>
</organism>
<proteinExistence type="predicted"/>
<dbReference type="EMBL" id="KV453928">
    <property type="protein sequence ID" value="ODV74525.1"/>
    <property type="molecule type" value="Genomic_DNA"/>
</dbReference>
<sequence length="593" mass="68113">MTYLGSVHDFINLAKAVKPEKIDYSRKVHLITDDQELYTYARHFLPVYSRRMLAQTLICPNPYIHIIHFADFQWWDYKSLVSMTKTSYNIFCFPQSLTLESPMIRVPLEQRLLSIEDPIDLQILDHNKRNVKFAKFTNVFFPYESPQSMIVDMISRLSQVHIKASSNQKLKFNNIDVGSTDFHISCEADVKLEVSFKDCHASSNFNISGDWFYTTFESSYSNIMLFLQDNTRNDAVIQGVSLNCDKLLIKNFHKVLNCTFHVENEASIGFSSANNDVLHNSMGRPQMTATSFTHGKTSLKLYFSGSQFPRVTQCDFSQLEVLKITKSVTSDDMSPERFAFKYYSRVDTTTDYEFLNSVRRLSLVDFVEPLREEFHPDFTCLSHLEVDLSHAPLATSKLLMSYQNLSKVRFMTDHIDYIPEVISAEGVTSLTIDQCGVCLDVPEMETETKHLRSLITMFRDTTSLFLDLLFDPLSSNGCVVHKFIIFEQLQHLFIKGVDISFLTDVADPIAFPNLKTLKIHDTVEFGEVKQFNLSLYAPNLKEVELLLPTWNVGQIGQLEFPSLTSLKVKCHNIAKLSHRELRSCCSYIDGEHC</sequence>